<comment type="catalytic activity">
    <reaction evidence="6">
        <text>L-lysyl-[protein] + 3 S-adenosyl-L-methionine = N(6),N(6),N(6)-trimethyl-L-lysyl-[protein] + 3 S-adenosyl-L-homocysteine + 3 H(+)</text>
        <dbReference type="Rhea" id="RHEA:54192"/>
        <dbReference type="Rhea" id="RHEA-COMP:9752"/>
        <dbReference type="Rhea" id="RHEA-COMP:13826"/>
        <dbReference type="ChEBI" id="CHEBI:15378"/>
        <dbReference type="ChEBI" id="CHEBI:29969"/>
        <dbReference type="ChEBI" id="CHEBI:57856"/>
        <dbReference type="ChEBI" id="CHEBI:59789"/>
        <dbReference type="ChEBI" id="CHEBI:61961"/>
    </reaction>
</comment>
<feature type="binding site" evidence="6">
    <location>
        <position position="163"/>
    </location>
    <ligand>
        <name>S-adenosyl-L-methionine</name>
        <dbReference type="ChEBI" id="CHEBI:59789"/>
    </ligand>
</feature>
<dbReference type="OrthoDB" id="9785995at2"/>
<evidence type="ECO:0000256" key="6">
    <source>
        <dbReference type="HAMAP-Rule" id="MF_00735"/>
    </source>
</evidence>
<dbReference type="HAMAP" id="MF_00735">
    <property type="entry name" value="Methyltr_PrmA"/>
    <property type="match status" value="1"/>
</dbReference>
<keyword evidence="7" id="KW-0689">Ribosomal protein</keyword>
<dbReference type="InterPro" id="IPR004498">
    <property type="entry name" value="Ribosomal_PrmA_MeTrfase"/>
</dbReference>
<dbReference type="GO" id="GO:0016279">
    <property type="term" value="F:protein-lysine N-methyltransferase activity"/>
    <property type="evidence" value="ECO:0007669"/>
    <property type="project" value="TreeGrafter"/>
</dbReference>
<gene>
    <name evidence="6 7" type="primary">prmA</name>
    <name evidence="7" type="ORF">Ltuc_2270</name>
</gene>
<dbReference type="PIRSF" id="PIRSF000401">
    <property type="entry name" value="RPL11_MTase"/>
    <property type="match status" value="1"/>
</dbReference>
<dbReference type="CDD" id="cd02440">
    <property type="entry name" value="AdoMet_MTases"/>
    <property type="match status" value="1"/>
</dbReference>
<dbReference type="EC" id="2.1.1.-" evidence="6"/>
<evidence type="ECO:0000313" key="7">
    <source>
        <dbReference type="EMBL" id="KTD74423.1"/>
    </source>
</evidence>
<evidence type="ECO:0000256" key="5">
    <source>
        <dbReference type="ARBA" id="ARBA00022691"/>
    </source>
</evidence>
<sequence length="291" mass="32648">MWFQLKIEHCPSQEIEPLSEELEEFGALSIMLTDKNDNPVLEPEPGTTPLWPEVVIQALFTEVFQAQYTRDHLLQAYPELTCSLEVLEDKDWERAWMDDFKPQRFGQRLWICPTWSTPPEPDAVNLILDPGLAFGTGTHPTTALCLTWLEQADLKNKSVIDYGCGSGILSLAALKLGASAVHAVDIDKQALQATQNNVLANELDECKLSISMPEVLQKPVDLIIANILLAPLILLKKRFQQLLNPKGMLIVSGILEEQALELIETYCSIFTTVHQENLNGWSLLAFTHKTD</sequence>
<evidence type="ECO:0000256" key="1">
    <source>
        <dbReference type="ARBA" id="ARBA00009741"/>
    </source>
</evidence>
<feature type="binding site" evidence="6">
    <location>
        <position position="142"/>
    </location>
    <ligand>
        <name>S-adenosyl-L-methionine</name>
        <dbReference type="ChEBI" id="CHEBI:59789"/>
    </ligand>
</feature>
<comment type="caution">
    <text evidence="7">The sequence shown here is derived from an EMBL/GenBank/DDBJ whole genome shotgun (WGS) entry which is preliminary data.</text>
</comment>
<comment type="function">
    <text evidence="6">Methylates ribosomal protein L11.</text>
</comment>
<evidence type="ECO:0000256" key="2">
    <source>
        <dbReference type="ARBA" id="ARBA00022490"/>
    </source>
</evidence>
<dbReference type="GO" id="GO:0005840">
    <property type="term" value="C:ribosome"/>
    <property type="evidence" value="ECO:0007669"/>
    <property type="project" value="UniProtKB-KW"/>
</dbReference>
<dbReference type="EMBL" id="LNZA01000001">
    <property type="protein sequence ID" value="KTD74423.1"/>
    <property type="molecule type" value="Genomic_DNA"/>
</dbReference>
<comment type="subcellular location">
    <subcellularLocation>
        <location evidence="6">Cytoplasm</location>
    </subcellularLocation>
</comment>
<dbReference type="STRING" id="40335.Ltuc_2270"/>
<proteinExistence type="inferred from homology"/>
<comment type="similarity">
    <text evidence="1 6">Belongs to the methyltransferase superfamily. PrmA family.</text>
</comment>
<reference evidence="7 8" key="1">
    <citation type="submission" date="2015-11" db="EMBL/GenBank/DDBJ databases">
        <title>Genomic analysis of 38 Legionella species identifies large and diverse effector repertoires.</title>
        <authorList>
            <person name="Burstein D."/>
            <person name="Amaro F."/>
            <person name="Zusman T."/>
            <person name="Lifshitz Z."/>
            <person name="Cohen O."/>
            <person name="Gilbert J.A."/>
            <person name="Pupko T."/>
            <person name="Shuman H.A."/>
            <person name="Segal G."/>
        </authorList>
    </citation>
    <scope>NUCLEOTIDE SEQUENCE [LARGE SCALE GENOMIC DNA]</scope>
    <source>
        <strain evidence="7 8">ATCC 49180</strain>
    </source>
</reference>
<dbReference type="InterPro" id="IPR029063">
    <property type="entry name" value="SAM-dependent_MTases_sf"/>
</dbReference>
<dbReference type="InterPro" id="IPR050078">
    <property type="entry name" value="Ribosomal_L11_MeTrfase_PrmA"/>
</dbReference>
<keyword evidence="5 6" id="KW-0949">S-adenosyl-L-methionine</keyword>
<keyword evidence="8" id="KW-1185">Reference proteome</keyword>
<keyword evidence="3 6" id="KW-0489">Methyltransferase</keyword>
<dbReference type="GO" id="GO:0032259">
    <property type="term" value="P:methylation"/>
    <property type="evidence" value="ECO:0007669"/>
    <property type="project" value="UniProtKB-KW"/>
</dbReference>
<dbReference type="RefSeq" id="WP_058521381.1">
    <property type="nucleotide sequence ID" value="NZ_CAAAIP010000003.1"/>
</dbReference>
<dbReference type="PANTHER" id="PTHR43648">
    <property type="entry name" value="ELECTRON TRANSFER FLAVOPROTEIN BETA SUBUNIT LYSINE METHYLTRANSFERASE"/>
    <property type="match status" value="1"/>
</dbReference>
<dbReference type="Pfam" id="PF06325">
    <property type="entry name" value="PrmA"/>
    <property type="match status" value="1"/>
</dbReference>
<keyword evidence="7" id="KW-0687">Ribonucleoprotein</keyword>
<name>A0A0W0ZZ83_9GAMM</name>
<evidence type="ECO:0000256" key="3">
    <source>
        <dbReference type="ARBA" id="ARBA00022603"/>
    </source>
</evidence>
<protein>
    <recommendedName>
        <fullName evidence="6">Ribosomal protein L11 methyltransferase</fullName>
        <shortName evidence="6">L11 Mtase</shortName>
        <ecNumber evidence="6">2.1.1.-</ecNumber>
    </recommendedName>
</protein>
<evidence type="ECO:0000256" key="4">
    <source>
        <dbReference type="ARBA" id="ARBA00022679"/>
    </source>
</evidence>
<accession>A0A0W0ZZ83</accession>
<evidence type="ECO:0000313" key="8">
    <source>
        <dbReference type="Proteomes" id="UP000054693"/>
    </source>
</evidence>
<organism evidence="7 8">
    <name type="scientific">Legionella tucsonensis</name>
    <dbReference type="NCBI Taxonomy" id="40335"/>
    <lineage>
        <taxon>Bacteria</taxon>
        <taxon>Pseudomonadati</taxon>
        <taxon>Pseudomonadota</taxon>
        <taxon>Gammaproteobacteria</taxon>
        <taxon>Legionellales</taxon>
        <taxon>Legionellaceae</taxon>
        <taxon>Legionella</taxon>
    </lineage>
</organism>
<feature type="binding site" evidence="6">
    <location>
        <position position="185"/>
    </location>
    <ligand>
        <name>S-adenosyl-L-methionine</name>
        <dbReference type="ChEBI" id="CHEBI:59789"/>
    </ligand>
</feature>
<dbReference type="Gene3D" id="3.40.50.150">
    <property type="entry name" value="Vaccinia Virus protein VP39"/>
    <property type="match status" value="1"/>
</dbReference>
<dbReference type="AlphaFoldDB" id="A0A0W0ZZ83"/>
<dbReference type="Proteomes" id="UP000054693">
    <property type="component" value="Unassembled WGS sequence"/>
</dbReference>
<dbReference type="PATRIC" id="fig|40335.7.peg.2421"/>
<dbReference type="NCBIfam" id="TIGR00406">
    <property type="entry name" value="prmA"/>
    <property type="match status" value="1"/>
</dbReference>
<dbReference type="SUPFAM" id="SSF53335">
    <property type="entry name" value="S-adenosyl-L-methionine-dependent methyltransferases"/>
    <property type="match status" value="1"/>
</dbReference>
<keyword evidence="4 6" id="KW-0808">Transferase</keyword>
<feature type="binding site" evidence="6">
    <location>
        <position position="226"/>
    </location>
    <ligand>
        <name>S-adenosyl-L-methionine</name>
        <dbReference type="ChEBI" id="CHEBI:59789"/>
    </ligand>
</feature>
<dbReference type="PANTHER" id="PTHR43648:SF1">
    <property type="entry name" value="ELECTRON TRANSFER FLAVOPROTEIN BETA SUBUNIT LYSINE METHYLTRANSFERASE"/>
    <property type="match status" value="1"/>
</dbReference>
<keyword evidence="2 6" id="KW-0963">Cytoplasm</keyword>
<dbReference type="GO" id="GO:0005829">
    <property type="term" value="C:cytosol"/>
    <property type="evidence" value="ECO:0007669"/>
    <property type="project" value="TreeGrafter"/>
</dbReference>